<keyword evidence="4" id="KW-0808">Transferase</keyword>
<reference evidence="4" key="1">
    <citation type="journal article" date="2022" name="Int. J. Mol. Sci.">
        <title>Draft Genome of Tanacetum Coccineum: Genomic Comparison of Closely Related Tanacetum-Family Plants.</title>
        <authorList>
            <person name="Yamashiro T."/>
            <person name="Shiraishi A."/>
            <person name="Nakayama K."/>
            <person name="Satake H."/>
        </authorList>
    </citation>
    <scope>NUCLEOTIDE SEQUENCE</scope>
</reference>
<proteinExistence type="predicted"/>
<sequence length="532" mass="61434">MIMIMKADVVADALSQKGRERPLRVRALMITVYNDLPKQIHEAQEEPMKGKNVKAKNLGRLIKPIFEFHPDGTCCFGNHVWLPRYGGLRDLVMHESHKSKYFIHSGSDKMYQDLKLLYWWPNMKASIATYVSKFFTCAKVKAEHQKPFGLLQQPEIPVWKWQRITMDFRSGLPRTPSSYHASIKAAPYEAFYGRKCRSPVFWSEVRDSQLTGPELIRDTTEKIVQIKNCLLATRSRQKSYASRRLNSLEFEVGTMIVARAGPIAYTLELPKELKGIHSTFHVSNLKKCLAEGDVVVPMEETQLDDKLHMIEEPVEIIDREVKRLKQSRIPIIKIRWNSQRGLEFTWEREYHIKNKYTRKFQELALLCPRIVLEEDDKIERMASSLMDQKVRTYAAKSAENKRKLDSNPRDNCAQPPPFKRQNVGGKNVARAYTAGSNEKHGYAWSLPYCNKCKLHHEGQFTVKCNNCKKVGHMARDCKAVVMRSSLDFNKKLYNSLGRAPNHCSSTIGKTRGVVIVHSRNRLGRLDHDLTKF</sequence>
<dbReference type="InterPro" id="IPR001878">
    <property type="entry name" value="Znf_CCHC"/>
</dbReference>
<organism evidence="4 5">
    <name type="scientific">Tanacetum coccineum</name>
    <dbReference type="NCBI Taxonomy" id="301880"/>
    <lineage>
        <taxon>Eukaryota</taxon>
        <taxon>Viridiplantae</taxon>
        <taxon>Streptophyta</taxon>
        <taxon>Embryophyta</taxon>
        <taxon>Tracheophyta</taxon>
        <taxon>Spermatophyta</taxon>
        <taxon>Magnoliopsida</taxon>
        <taxon>eudicotyledons</taxon>
        <taxon>Gunneridae</taxon>
        <taxon>Pentapetalae</taxon>
        <taxon>asterids</taxon>
        <taxon>campanulids</taxon>
        <taxon>Asterales</taxon>
        <taxon>Asteraceae</taxon>
        <taxon>Asteroideae</taxon>
        <taxon>Anthemideae</taxon>
        <taxon>Anthemidinae</taxon>
        <taxon>Tanacetum</taxon>
    </lineage>
</organism>
<keyword evidence="4" id="KW-0695">RNA-directed DNA polymerase</keyword>
<evidence type="ECO:0000313" key="4">
    <source>
        <dbReference type="EMBL" id="GJT14084.1"/>
    </source>
</evidence>
<accession>A0ABQ5BL13</accession>
<name>A0ABQ5BL13_9ASTR</name>
<feature type="region of interest" description="Disordered" evidence="2">
    <location>
        <begin position="396"/>
        <end position="426"/>
    </location>
</feature>
<protein>
    <submittedName>
        <fullName evidence="4">Reverse transcriptase domain-containing protein</fullName>
    </submittedName>
</protein>
<dbReference type="SMART" id="SM00343">
    <property type="entry name" value="ZnF_C2HC"/>
    <property type="match status" value="1"/>
</dbReference>
<dbReference type="InterPro" id="IPR041588">
    <property type="entry name" value="Integrase_H2C2"/>
</dbReference>
<evidence type="ECO:0000256" key="1">
    <source>
        <dbReference type="PROSITE-ProRule" id="PRU00047"/>
    </source>
</evidence>
<keyword evidence="5" id="KW-1185">Reference proteome</keyword>
<dbReference type="Pfam" id="PF24626">
    <property type="entry name" value="SH3_Tf2-1"/>
    <property type="match status" value="1"/>
</dbReference>
<dbReference type="Pfam" id="PF00098">
    <property type="entry name" value="zf-CCHC"/>
    <property type="match status" value="1"/>
</dbReference>
<feature type="domain" description="CCHC-type" evidence="3">
    <location>
        <begin position="463"/>
        <end position="478"/>
    </location>
</feature>
<evidence type="ECO:0000313" key="5">
    <source>
        <dbReference type="Proteomes" id="UP001151760"/>
    </source>
</evidence>
<feature type="compositionally biased region" description="Basic and acidic residues" evidence="2">
    <location>
        <begin position="398"/>
        <end position="408"/>
    </location>
</feature>
<reference evidence="4" key="2">
    <citation type="submission" date="2022-01" db="EMBL/GenBank/DDBJ databases">
        <authorList>
            <person name="Yamashiro T."/>
            <person name="Shiraishi A."/>
            <person name="Satake H."/>
            <person name="Nakayama K."/>
        </authorList>
    </citation>
    <scope>NUCLEOTIDE SEQUENCE</scope>
</reference>
<dbReference type="PANTHER" id="PTHR45835:SF99">
    <property type="entry name" value="CHROMO DOMAIN-CONTAINING PROTEIN-RELATED"/>
    <property type="match status" value="1"/>
</dbReference>
<keyword evidence="4" id="KW-0548">Nucleotidyltransferase</keyword>
<dbReference type="InterPro" id="IPR056924">
    <property type="entry name" value="SH3_Tf2-1"/>
</dbReference>
<dbReference type="PROSITE" id="PS50158">
    <property type="entry name" value="ZF_CCHC"/>
    <property type="match status" value="1"/>
</dbReference>
<dbReference type="GO" id="GO:0003964">
    <property type="term" value="F:RNA-directed DNA polymerase activity"/>
    <property type="evidence" value="ECO:0007669"/>
    <property type="project" value="UniProtKB-KW"/>
</dbReference>
<dbReference type="EMBL" id="BQNB010013283">
    <property type="protein sequence ID" value="GJT14084.1"/>
    <property type="molecule type" value="Genomic_DNA"/>
</dbReference>
<comment type="caution">
    <text evidence="4">The sequence shown here is derived from an EMBL/GenBank/DDBJ whole genome shotgun (WGS) entry which is preliminary data.</text>
</comment>
<dbReference type="Proteomes" id="UP001151760">
    <property type="component" value="Unassembled WGS sequence"/>
</dbReference>
<keyword evidence="1" id="KW-0863">Zinc-finger</keyword>
<gene>
    <name evidence="4" type="ORF">Tco_0861126</name>
</gene>
<dbReference type="Gene3D" id="4.10.60.10">
    <property type="entry name" value="Zinc finger, CCHC-type"/>
    <property type="match status" value="1"/>
</dbReference>
<dbReference type="PANTHER" id="PTHR45835">
    <property type="entry name" value="YALI0A06105P"/>
    <property type="match status" value="1"/>
</dbReference>
<dbReference type="Pfam" id="PF17921">
    <property type="entry name" value="Integrase_H2C2"/>
    <property type="match status" value="1"/>
</dbReference>
<keyword evidence="1" id="KW-0862">Zinc</keyword>
<keyword evidence="1" id="KW-0479">Metal-binding</keyword>
<dbReference type="Gene3D" id="1.10.340.70">
    <property type="match status" value="1"/>
</dbReference>
<evidence type="ECO:0000256" key="2">
    <source>
        <dbReference type="SAM" id="MobiDB-lite"/>
    </source>
</evidence>
<evidence type="ECO:0000259" key="3">
    <source>
        <dbReference type="PROSITE" id="PS50158"/>
    </source>
</evidence>